<keyword evidence="2 3" id="KW-0663">Pyridoxal phosphate</keyword>
<dbReference type="AlphaFoldDB" id="A0A1T5LFN8"/>
<dbReference type="GO" id="GO:0005737">
    <property type="term" value="C:cytoplasm"/>
    <property type="evidence" value="ECO:0007669"/>
    <property type="project" value="TreeGrafter"/>
</dbReference>
<dbReference type="GO" id="GO:0009086">
    <property type="term" value="P:methionine biosynthetic process"/>
    <property type="evidence" value="ECO:0007669"/>
    <property type="project" value="UniProtKB-ARBA"/>
</dbReference>
<keyword evidence="6" id="KW-0456">Lyase</keyword>
<evidence type="ECO:0000256" key="1">
    <source>
        <dbReference type="ARBA" id="ARBA00001933"/>
    </source>
</evidence>
<dbReference type="EMBL" id="FUZU01000002">
    <property type="protein sequence ID" value="SKC74515.1"/>
    <property type="molecule type" value="Genomic_DNA"/>
</dbReference>
<evidence type="ECO:0000313" key="7">
    <source>
        <dbReference type="Proteomes" id="UP000190961"/>
    </source>
</evidence>
<dbReference type="InterPro" id="IPR015422">
    <property type="entry name" value="PyrdxlP-dep_Trfase_small"/>
</dbReference>
<dbReference type="PANTHER" id="PTHR11808">
    <property type="entry name" value="TRANS-SULFURATION ENZYME FAMILY MEMBER"/>
    <property type="match status" value="1"/>
</dbReference>
<feature type="modified residue" description="N6-(pyridoxal phosphate)lysine" evidence="3">
    <location>
        <position position="199"/>
    </location>
</feature>
<dbReference type="Gene3D" id="3.90.1150.10">
    <property type="entry name" value="Aspartate Aminotransferase, domain 1"/>
    <property type="match status" value="1"/>
</dbReference>
<dbReference type="PIRSF" id="PIRSF001434">
    <property type="entry name" value="CGS"/>
    <property type="match status" value="1"/>
</dbReference>
<evidence type="ECO:0000256" key="3">
    <source>
        <dbReference type="PIRSR" id="PIRSR001434-2"/>
    </source>
</evidence>
<dbReference type="Proteomes" id="UP000190961">
    <property type="component" value="Unassembled WGS sequence"/>
</dbReference>
<comment type="similarity">
    <text evidence="4">Belongs to the trans-sulfuration enzymes family.</text>
</comment>
<evidence type="ECO:0000256" key="5">
    <source>
        <dbReference type="SAM" id="MobiDB-lite"/>
    </source>
</evidence>
<dbReference type="RefSeq" id="WP_079687641.1">
    <property type="nucleotide sequence ID" value="NZ_FUZU01000002.1"/>
</dbReference>
<evidence type="ECO:0000256" key="4">
    <source>
        <dbReference type="RuleBase" id="RU362118"/>
    </source>
</evidence>
<gene>
    <name evidence="6" type="ORF">SAMN05660236_3087</name>
</gene>
<dbReference type="PROSITE" id="PS00868">
    <property type="entry name" value="CYS_MET_METAB_PP"/>
    <property type="match status" value="1"/>
</dbReference>
<protein>
    <submittedName>
        <fullName evidence="6">Cystathionine beta-lyase</fullName>
    </submittedName>
</protein>
<proteinExistence type="inferred from homology"/>
<dbReference type="CDD" id="cd00614">
    <property type="entry name" value="CGS_like"/>
    <property type="match status" value="1"/>
</dbReference>
<dbReference type="STRING" id="688867.SAMN05660236_3087"/>
<feature type="region of interest" description="Disordered" evidence="5">
    <location>
        <begin position="1"/>
        <end position="21"/>
    </location>
</feature>
<dbReference type="Gene3D" id="3.40.640.10">
    <property type="entry name" value="Type I PLP-dependent aspartate aminotransferase-like (Major domain)"/>
    <property type="match status" value="1"/>
</dbReference>
<dbReference type="InterPro" id="IPR015424">
    <property type="entry name" value="PyrdxlP-dep_Trfase"/>
</dbReference>
<dbReference type="InterPro" id="IPR054542">
    <property type="entry name" value="Cys_met_metab_PP"/>
</dbReference>
<dbReference type="GO" id="GO:0019346">
    <property type="term" value="P:transsulfuration"/>
    <property type="evidence" value="ECO:0007669"/>
    <property type="project" value="InterPro"/>
</dbReference>
<comment type="cofactor">
    <cofactor evidence="1 4">
        <name>pyridoxal 5'-phosphate</name>
        <dbReference type="ChEBI" id="CHEBI:597326"/>
    </cofactor>
</comment>
<name>A0A1T5LFN8_9BACT</name>
<dbReference type="FunFam" id="3.90.1150.10:FF:000033">
    <property type="entry name" value="Cystathionine gamma-synthase"/>
    <property type="match status" value="1"/>
</dbReference>
<accession>A0A1T5LFN8</accession>
<dbReference type="FunFam" id="3.40.640.10:FF:000046">
    <property type="entry name" value="Cystathionine gamma-lyase"/>
    <property type="match status" value="1"/>
</dbReference>
<dbReference type="Pfam" id="PF01053">
    <property type="entry name" value="Cys_Met_Meta_PP"/>
    <property type="match status" value="1"/>
</dbReference>
<dbReference type="GO" id="GO:0016846">
    <property type="term" value="F:carbon-sulfur lyase activity"/>
    <property type="evidence" value="ECO:0007669"/>
    <property type="project" value="TreeGrafter"/>
</dbReference>
<evidence type="ECO:0000313" key="6">
    <source>
        <dbReference type="EMBL" id="SKC74515.1"/>
    </source>
</evidence>
<organism evidence="6 7">
    <name type="scientific">Ohtaekwangia koreensis</name>
    <dbReference type="NCBI Taxonomy" id="688867"/>
    <lineage>
        <taxon>Bacteria</taxon>
        <taxon>Pseudomonadati</taxon>
        <taxon>Bacteroidota</taxon>
        <taxon>Cytophagia</taxon>
        <taxon>Cytophagales</taxon>
        <taxon>Fulvivirgaceae</taxon>
        <taxon>Ohtaekwangia</taxon>
    </lineage>
</organism>
<dbReference type="SUPFAM" id="SSF53383">
    <property type="entry name" value="PLP-dependent transferases"/>
    <property type="match status" value="1"/>
</dbReference>
<dbReference type="GO" id="GO:0030170">
    <property type="term" value="F:pyridoxal phosphate binding"/>
    <property type="evidence" value="ECO:0007669"/>
    <property type="project" value="InterPro"/>
</dbReference>
<evidence type="ECO:0000256" key="2">
    <source>
        <dbReference type="ARBA" id="ARBA00022898"/>
    </source>
</evidence>
<dbReference type="OrthoDB" id="9803729at2"/>
<dbReference type="InterPro" id="IPR000277">
    <property type="entry name" value="Cys/Met-Metab_PyrdxlP-dep_enz"/>
</dbReference>
<dbReference type="InterPro" id="IPR015421">
    <property type="entry name" value="PyrdxlP-dep_Trfase_major"/>
</dbReference>
<keyword evidence="7" id="KW-1185">Reference proteome</keyword>
<sequence>MKKASHSKLTQSVHAGSPGDPVHKGMVTPIYPSSAYDYEGVPSFPYPRYFNTPNQKAVAEKIAALENAEDGVIFSSGMAAIMTSLLAIVKKDDHVIFQSDLYGGTQHAIVTELPRFGIHYTFVDASDPSNFEKAIRPETRLIFIETPSNPTLKITDIRSVASIAERHNIVTIIDNTFASPVNQNPIDLGIDIVTHSGTKYIGGHSDICCGAAVASKAFVEKILQKAINTGGSLDAHTCWLVERSLKTIVLRVRQQNQNALTIAQYLQADSRIGKVYYPGLPDHPGHAIAKAQMPGGFGGMLSFEVKTDASQFMRKLKLIQRAVSLGGIESTITSPAETSHAKISAADRAAIGVTDKLLRFSVGIEGAEDLLEDINQALS</sequence>
<reference evidence="6 7" key="1">
    <citation type="submission" date="2017-02" db="EMBL/GenBank/DDBJ databases">
        <authorList>
            <person name="Peterson S.W."/>
        </authorList>
    </citation>
    <scope>NUCLEOTIDE SEQUENCE [LARGE SCALE GENOMIC DNA]</scope>
    <source>
        <strain evidence="6 7">DSM 25262</strain>
    </source>
</reference>